<dbReference type="eggNOG" id="COG1872">
    <property type="taxonomic scope" value="Bacteria"/>
</dbReference>
<dbReference type="Pfam" id="PF02594">
    <property type="entry name" value="DUF167"/>
    <property type="match status" value="1"/>
</dbReference>
<dbReference type="Proteomes" id="UP000012179">
    <property type="component" value="Chromosome"/>
</dbReference>
<organism evidence="3 4">
    <name type="scientific">Nitrosospira lacus</name>
    <dbReference type="NCBI Taxonomy" id="1288494"/>
    <lineage>
        <taxon>Bacteria</taxon>
        <taxon>Pseudomonadati</taxon>
        <taxon>Pseudomonadota</taxon>
        <taxon>Betaproteobacteria</taxon>
        <taxon>Nitrosomonadales</taxon>
        <taxon>Nitrosomonadaceae</taxon>
        <taxon>Nitrosospira</taxon>
    </lineage>
</organism>
<dbReference type="GO" id="GO:0005737">
    <property type="term" value="C:cytoplasm"/>
    <property type="evidence" value="ECO:0007669"/>
    <property type="project" value="TreeGrafter"/>
</dbReference>
<dbReference type="SMART" id="SM01152">
    <property type="entry name" value="DUF167"/>
    <property type="match status" value="1"/>
</dbReference>
<dbReference type="EMBL" id="CP021106">
    <property type="protein sequence ID" value="ARO87185.1"/>
    <property type="molecule type" value="Genomic_DNA"/>
</dbReference>
<protein>
    <recommendedName>
        <fullName evidence="2">UPF0235 protein EBAPG3_005035</fullName>
    </recommendedName>
</protein>
<dbReference type="InterPro" id="IPR003746">
    <property type="entry name" value="DUF167"/>
</dbReference>
<keyword evidence="4" id="KW-1185">Reference proteome</keyword>
<sequence>MYEYVEALILYGSFFMSPALLHNTWHRRTDSGRRLILTLHIQPGAKRTEAVGLHGDALKIRLAAPPVEGAANTALLEFLAMIFSVPLRQVTLKHGVKSRRKVVEIRQTVLEPDVLFKTANSETD</sequence>
<evidence type="ECO:0000313" key="3">
    <source>
        <dbReference type="EMBL" id="ARO87185.1"/>
    </source>
</evidence>
<dbReference type="PANTHER" id="PTHR13420">
    <property type="entry name" value="UPF0235 PROTEIN C15ORF40"/>
    <property type="match status" value="1"/>
</dbReference>
<proteinExistence type="inferred from homology"/>
<dbReference type="HAMAP" id="MF_00634">
    <property type="entry name" value="UPF0235"/>
    <property type="match status" value="1"/>
</dbReference>
<evidence type="ECO:0000256" key="1">
    <source>
        <dbReference type="ARBA" id="ARBA00010364"/>
    </source>
</evidence>
<evidence type="ECO:0000256" key="2">
    <source>
        <dbReference type="HAMAP-Rule" id="MF_00634"/>
    </source>
</evidence>
<dbReference type="Gene3D" id="3.30.1200.10">
    <property type="entry name" value="YggU-like"/>
    <property type="match status" value="1"/>
</dbReference>
<dbReference type="NCBIfam" id="TIGR00251">
    <property type="entry name" value="DUF167 family protein"/>
    <property type="match status" value="1"/>
</dbReference>
<dbReference type="KEGG" id="nlc:EBAPG3_005035"/>
<evidence type="ECO:0000313" key="4">
    <source>
        <dbReference type="Proteomes" id="UP000012179"/>
    </source>
</evidence>
<dbReference type="InterPro" id="IPR036591">
    <property type="entry name" value="YggU-like_sf"/>
</dbReference>
<gene>
    <name evidence="3" type="ORF">EBAPG3_005035</name>
</gene>
<comment type="similarity">
    <text evidence="1 2">Belongs to the UPF0235 family.</text>
</comment>
<dbReference type="PANTHER" id="PTHR13420:SF7">
    <property type="entry name" value="UPF0235 PROTEIN C15ORF40"/>
    <property type="match status" value="1"/>
</dbReference>
<dbReference type="SUPFAM" id="SSF69786">
    <property type="entry name" value="YggU-like"/>
    <property type="match status" value="1"/>
</dbReference>
<accession>A0A1W6SN10</accession>
<reference evidence="3 4" key="1">
    <citation type="journal article" date="2015" name="Int. J. Syst. Evol. Microbiol.">
        <title>Nitrosospira lacus sp. nov., a psychrotolerant, ammonia-oxidizing bacterium from sandy lake sediment.</title>
        <authorList>
            <person name="Urakawa H."/>
            <person name="Garcia J.C."/>
            <person name="Nielsen J.L."/>
            <person name="Le V.Q."/>
            <person name="Kozlowski J.A."/>
            <person name="Stein L.Y."/>
            <person name="Lim C.K."/>
            <person name="Pommerening-Roser A."/>
            <person name="Martens-Habbena W."/>
            <person name="Stahl D.A."/>
            <person name="Klotz M.G."/>
        </authorList>
    </citation>
    <scope>NUCLEOTIDE SEQUENCE [LARGE SCALE GENOMIC DNA]</scope>
    <source>
        <strain evidence="3 4">APG3</strain>
    </source>
</reference>
<name>A0A1W6SN10_9PROT</name>
<dbReference type="AlphaFoldDB" id="A0A1W6SN10"/>